<reference evidence="2" key="1">
    <citation type="journal article" date="2023" name="Mol. Phylogenet. Evol.">
        <title>Genome-scale phylogeny and comparative genomics of the fungal order Sordariales.</title>
        <authorList>
            <person name="Hensen N."/>
            <person name="Bonometti L."/>
            <person name="Westerberg I."/>
            <person name="Brannstrom I.O."/>
            <person name="Guillou S."/>
            <person name="Cros-Aarteil S."/>
            <person name="Calhoun S."/>
            <person name="Haridas S."/>
            <person name="Kuo A."/>
            <person name="Mondo S."/>
            <person name="Pangilinan J."/>
            <person name="Riley R."/>
            <person name="LaButti K."/>
            <person name="Andreopoulos B."/>
            <person name="Lipzen A."/>
            <person name="Chen C."/>
            <person name="Yan M."/>
            <person name="Daum C."/>
            <person name="Ng V."/>
            <person name="Clum A."/>
            <person name="Steindorff A."/>
            <person name="Ohm R.A."/>
            <person name="Martin F."/>
            <person name="Silar P."/>
            <person name="Natvig D.O."/>
            <person name="Lalanne C."/>
            <person name="Gautier V."/>
            <person name="Ament-Velasquez S.L."/>
            <person name="Kruys A."/>
            <person name="Hutchinson M.I."/>
            <person name="Powell A.J."/>
            <person name="Barry K."/>
            <person name="Miller A.N."/>
            <person name="Grigoriev I.V."/>
            <person name="Debuchy R."/>
            <person name="Gladieux P."/>
            <person name="Hiltunen Thoren M."/>
            <person name="Johannesson H."/>
        </authorList>
    </citation>
    <scope>NUCLEOTIDE SEQUENCE</scope>
    <source>
        <strain evidence="2">CBS 958.72</strain>
    </source>
</reference>
<evidence type="ECO:0000313" key="3">
    <source>
        <dbReference type="Proteomes" id="UP001287356"/>
    </source>
</evidence>
<protein>
    <submittedName>
        <fullName evidence="2">Uncharacterized protein</fullName>
    </submittedName>
</protein>
<comment type="caution">
    <text evidence="2">The sequence shown here is derived from an EMBL/GenBank/DDBJ whole genome shotgun (WGS) entry which is preliminary data.</text>
</comment>
<reference evidence="2" key="2">
    <citation type="submission" date="2023-06" db="EMBL/GenBank/DDBJ databases">
        <authorList>
            <consortium name="Lawrence Berkeley National Laboratory"/>
            <person name="Haridas S."/>
            <person name="Hensen N."/>
            <person name="Bonometti L."/>
            <person name="Westerberg I."/>
            <person name="Brannstrom I.O."/>
            <person name="Guillou S."/>
            <person name="Cros-Aarteil S."/>
            <person name="Calhoun S."/>
            <person name="Kuo A."/>
            <person name="Mondo S."/>
            <person name="Pangilinan J."/>
            <person name="Riley R."/>
            <person name="Labutti K."/>
            <person name="Andreopoulos B."/>
            <person name="Lipzen A."/>
            <person name="Chen C."/>
            <person name="Yanf M."/>
            <person name="Daum C."/>
            <person name="Ng V."/>
            <person name="Clum A."/>
            <person name="Steindorff A."/>
            <person name="Ohm R."/>
            <person name="Martin F."/>
            <person name="Silar P."/>
            <person name="Natvig D."/>
            <person name="Lalanne C."/>
            <person name="Gautier V."/>
            <person name="Ament-Velasquez S.L."/>
            <person name="Kruys A."/>
            <person name="Hutchinson M.I."/>
            <person name="Powell A.J."/>
            <person name="Barry K."/>
            <person name="Miller A.N."/>
            <person name="Grigoriev I.V."/>
            <person name="Debuchy R."/>
            <person name="Gladieux P."/>
            <person name="Thoren M.H."/>
            <person name="Johannesson H."/>
        </authorList>
    </citation>
    <scope>NUCLEOTIDE SEQUENCE</scope>
    <source>
        <strain evidence="2">CBS 958.72</strain>
    </source>
</reference>
<dbReference type="EMBL" id="JAULSN010000003">
    <property type="protein sequence ID" value="KAK3376952.1"/>
    <property type="molecule type" value="Genomic_DNA"/>
</dbReference>
<proteinExistence type="predicted"/>
<organism evidence="2 3">
    <name type="scientific">Lasiosphaeria ovina</name>
    <dbReference type="NCBI Taxonomy" id="92902"/>
    <lineage>
        <taxon>Eukaryota</taxon>
        <taxon>Fungi</taxon>
        <taxon>Dikarya</taxon>
        <taxon>Ascomycota</taxon>
        <taxon>Pezizomycotina</taxon>
        <taxon>Sordariomycetes</taxon>
        <taxon>Sordariomycetidae</taxon>
        <taxon>Sordariales</taxon>
        <taxon>Lasiosphaeriaceae</taxon>
        <taxon>Lasiosphaeria</taxon>
    </lineage>
</organism>
<dbReference type="Proteomes" id="UP001287356">
    <property type="component" value="Unassembled WGS sequence"/>
</dbReference>
<feature type="region of interest" description="Disordered" evidence="1">
    <location>
        <begin position="112"/>
        <end position="136"/>
    </location>
</feature>
<dbReference type="AlphaFoldDB" id="A0AAE0KIL8"/>
<accession>A0AAE0KIL8</accession>
<keyword evidence="3" id="KW-1185">Reference proteome</keyword>
<name>A0AAE0KIL8_9PEZI</name>
<gene>
    <name evidence="2" type="ORF">B0T24DRAFT_665800</name>
</gene>
<evidence type="ECO:0000313" key="2">
    <source>
        <dbReference type="EMBL" id="KAK3376952.1"/>
    </source>
</evidence>
<evidence type="ECO:0000256" key="1">
    <source>
        <dbReference type="SAM" id="MobiDB-lite"/>
    </source>
</evidence>
<sequence>MKWQLSSSPHHESHQRKLPAMHYLRQLAIGIALFAVLCRAVPAAADGVLASNARHQLEARTGGRTVIGGHGVVVIPNNGQGIEQDGGEVRIVDIGGATVQVIAGTDVTVNGEPTLADGDDENRDSGPGVMVDAPNQPLSAGQAAAIAFAMAAEELKAESRLDKDRNDK</sequence>